<protein>
    <submittedName>
        <fullName evidence="1">Uncharacterized protein</fullName>
    </submittedName>
</protein>
<proteinExistence type="predicted"/>
<reference evidence="1 2" key="1">
    <citation type="submission" date="2015-09" db="EMBL/GenBank/DDBJ databases">
        <title>Sorangium comparison.</title>
        <authorList>
            <person name="Zaburannyi N."/>
            <person name="Bunk B."/>
            <person name="Overmann J."/>
            <person name="Mueller R."/>
        </authorList>
    </citation>
    <scope>NUCLEOTIDE SEQUENCE [LARGE SCALE GENOMIC DNA]</scope>
    <source>
        <strain evidence="1 2">So ce26</strain>
    </source>
</reference>
<accession>A0A2L0F823</accession>
<evidence type="ECO:0000313" key="2">
    <source>
        <dbReference type="Proteomes" id="UP000238348"/>
    </source>
</evidence>
<dbReference type="RefSeq" id="WP_234023047.1">
    <property type="nucleotide sequence ID" value="NZ_CP012673.1"/>
</dbReference>
<dbReference type="Proteomes" id="UP000238348">
    <property type="component" value="Chromosome"/>
</dbReference>
<organism evidence="1 2">
    <name type="scientific">Sorangium cellulosum</name>
    <name type="common">Polyangium cellulosum</name>
    <dbReference type="NCBI Taxonomy" id="56"/>
    <lineage>
        <taxon>Bacteria</taxon>
        <taxon>Pseudomonadati</taxon>
        <taxon>Myxococcota</taxon>
        <taxon>Polyangia</taxon>
        <taxon>Polyangiales</taxon>
        <taxon>Polyangiaceae</taxon>
        <taxon>Sorangium</taxon>
    </lineage>
</organism>
<evidence type="ECO:0000313" key="1">
    <source>
        <dbReference type="EMBL" id="AUX47754.1"/>
    </source>
</evidence>
<gene>
    <name evidence="1" type="ORF">SOCE26_092780</name>
</gene>
<sequence length="159" mass="16758">MSRPWATPPGARRAVEEAACGRTGLPGRARRALIERMTTGFFEARGLRFRLDREGAEVSEGPARSVEATIAPDEAGLDGDEPLAELVGGRLSALLGAPVSDEEGIFDLVVERDGAVVAAVQLSCGEDDEEELELLGERAPSLPVRALVEALVEALRGPG</sequence>
<dbReference type="EMBL" id="CP012673">
    <property type="protein sequence ID" value="AUX47754.1"/>
    <property type="molecule type" value="Genomic_DNA"/>
</dbReference>
<name>A0A2L0F823_SORCE</name>
<dbReference type="AlphaFoldDB" id="A0A2L0F823"/>